<dbReference type="EMBL" id="KL597157">
    <property type="protein sequence ID" value="KER19678.1"/>
    <property type="molecule type" value="Genomic_DNA"/>
</dbReference>
<accession>A0A074YYG3</accession>
<dbReference type="CTD" id="20325784"/>
<dbReference type="KEGG" id="ovi:T265_11616"/>
<reference evidence="1 2" key="1">
    <citation type="submission" date="2013-11" db="EMBL/GenBank/DDBJ databases">
        <title>Opisthorchis viverrini - life in the bile duct.</title>
        <authorList>
            <person name="Young N.D."/>
            <person name="Nagarajan N."/>
            <person name="Lin S.J."/>
            <person name="Korhonen P.K."/>
            <person name="Jex A.R."/>
            <person name="Hall R.S."/>
            <person name="Safavi-Hemami H."/>
            <person name="Kaewkong W."/>
            <person name="Bertrand D."/>
            <person name="Gao S."/>
            <person name="Seet Q."/>
            <person name="Wongkham S."/>
            <person name="Teh B.T."/>
            <person name="Wongkham C."/>
            <person name="Intapan P.M."/>
            <person name="Maleewong W."/>
            <person name="Yang X."/>
            <person name="Hu M."/>
            <person name="Wang Z."/>
            <person name="Hofmann A."/>
            <person name="Sternberg P.W."/>
            <person name="Tan P."/>
            <person name="Wang J."/>
            <person name="Gasser R.B."/>
        </authorList>
    </citation>
    <scope>NUCLEOTIDE SEQUENCE [LARGE SCALE GENOMIC DNA]</scope>
</reference>
<sequence length="97" mass="10892">MVLPCDLAGYPRVLELRRLVSNTAGRLHVVRSYICINPSMTHRAQLTLQISEFDGIGYDWLRSKLDGSADRDPMGITKQGPAYYLLSVLLVWNGDVI</sequence>
<proteinExistence type="predicted"/>
<evidence type="ECO:0000313" key="1">
    <source>
        <dbReference type="EMBL" id="KER19678.1"/>
    </source>
</evidence>
<dbReference type="RefSeq" id="XP_009176580.1">
    <property type="nucleotide sequence ID" value="XM_009178316.1"/>
</dbReference>
<dbReference type="GeneID" id="20325784"/>
<name>A0A074YYG3_OPIVI</name>
<organism evidence="1 2">
    <name type="scientific">Opisthorchis viverrini</name>
    <name type="common">Southeast Asian liver fluke</name>
    <dbReference type="NCBI Taxonomy" id="6198"/>
    <lineage>
        <taxon>Eukaryota</taxon>
        <taxon>Metazoa</taxon>
        <taxon>Spiralia</taxon>
        <taxon>Lophotrochozoa</taxon>
        <taxon>Platyhelminthes</taxon>
        <taxon>Trematoda</taxon>
        <taxon>Digenea</taxon>
        <taxon>Opisthorchiida</taxon>
        <taxon>Opisthorchiata</taxon>
        <taxon>Opisthorchiidae</taxon>
        <taxon>Opisthorchis</taxon>
    </lineage>
</organism>
<dbReference type="Proteomes" id="UP000054324">
    <property type="component" value="Unassembled WGS sequence"/>
</dbReference>
<keyword evidence="2" id="KW-1185">Reference proteome</keyword>
<protein>
    <submittedName>
        <fullName evidence="1">Uncharacterized protein</fullName>
    </submittedName>
</protein>
<evidence type="ECO:0000313" key="2">
    <source>
        <dbReference type="Proteomes" id="UP000054324"/>
    </source>
</evidence>
<gene>
    <name evidence="1" type="ORF">T265_11616</name>
</gene>
<dbReference type="AlphaFoldDB" id="A0A074YYG3"/>